<dbReference type="InterPro" id="IPR016181">
    <property type="entry name" value="Acyl_CoA_acyltransferase"/>
</dbReference>
<dbReference type="CDD" id="cd04301">
    <property type="entry name" value="NAT_SF"/>
    <property type="match status" value="1"/>
</dbReference>
<dbReference type="AlphaFoldDB" id="A0A1M7LZN9"/>
<dbReference type="RefSeq" id="WP_072952183.1">
    <property type="nucleotide sequence ID" value="NZ_FRCT01000017.1"/>
</dbReference>
<evidence type="ECO:0000256" key="2">
    <source>
        <dbReference type="ARBA" id="ARBA00022490"/>
    </source>
</evidence>
<dbReference type="PANTHER" id="PTHR43420:SF44">
    <property type="entry name" value="ACETYLTRANSFERASE YPEA"/>
    <property type="match status" value="1"/>
</dbReference>
<dbReference type="Proteomes" id="UP000184394">
    <property type="component" value="Unassembled WGS sequence"/>
</dbReference>
<evidence type="ECO:0000256" key="1">
    <source>
        <dbReference type="ARBA" id="ARBA00005395"/>
    </source>
</evidence>
<dbReference type="Pfam" id="PF00583">
    <property type="entry name" value="Acetyltransf_1"/>
    <property type="match status" value="1"/>
</dbReference>
<sequence length="156" mass="17231">MEIKRLTSCSPSETFEALSALDKLCVGADGWSAESFREEAQRDGSIILAAYDGEKLAGLLTGFTAADTGEILSVAVSPEYRRKGIARMLMNEFFAALPKEAENIALEVRCSNTAAIALYESFGFVKAGVRKRFYRDPIEDADIMVCYMTDKYKEGR</sequence>
<name>A0A1M7LZN9_RUMFL</name>
<organism evidence="6 7">
    <name type="scientific">Ruminococcus flavefaciens</name>
    <dbReference type="NCBI Taxonomy" id="1265"/>
    <lineage>
        <taxon>Bacteria</taxon>
        <taxon>Bacillati</taxon>
        <taxon>Bacillota</taxon>
        <taxon>Clostridia</taxon>
        <taxon>Eubacteriales</taxon>
        <taxon>Oscillospiraceae</taxon>
        <taxon>Ruminococcus</taxon>
    </lineage>
</organism>
<evidence type="ECO:0000313" key="7">
    <source>
        <dbReference type="Proteomes" id="UP000184394"/>
    </source>
</evidence>
<keyword evidence="2" id="KW-0963">Cytoplasm</keyword>
<keyword evidence="4" id="KW-0012">Acyltransferase</keyword>
<gene>
    <name evidence="6" type="ORF">SAMN04487860_11742</name>
</gene>
<dbReference type="InterPro" id="IPR006464">
    <property type="entry name" value="AcTrfase_RimI/Ard1"/>
</dbReference>
<proteinExistence type="inferred from homology"/>
<evidence type="ECO:0000256" key="4">
    <source>
        <dbReference type="ARBA" id="ARBA00023315"/>
    </source>
</evidence>
<keyword evidence="3 6" id="KW-0808">Transferase</keyword>
<evidence type="ECO:0000313" key="6">
    <source>
        <dbReference type="EMBL" id="SHM83829.1"/>
    </source>
</evidence>
<dbReference type="SUPFAM" id="SSF55729">
    <property type="entry name" value="Acyl-CoA N-acyltransferases (Nat)"/>
    <property type="match status" value="1"/>
</dbReference>
<evidence type="ECO:0000259" key="5">
    <source>
        <dbReference type="PROSITE" id="PS51186"/>
    </source>
</evidence>
<accession>A0A1M7LZN9</accession>
<feature type="domain" description="N-acetyltransferase" evidence="5">
    <location>
        <begin position="1"/>
        <end position="149"/>
    </location>
</feature>
<dbReference type="Gene3D" id="3.40.630.30">
    <property type="match status" value="1"/>
</dbReference>
<dbReference type="PROSITE" id="PS51186">
    <property type="entry name" value="GNAT"/>
    <property type="match status" value="1"/>
</dbReference>
<comment type="similarity">
    <text evidence="1">Belongs to the acetyltransferase family. RimI subfamily.</text>
</comment>
<reference evidence="6 7" key="1">
    <citation type="submission" date="2016-11" db="EMBL/GenBank/DDBJ databases">
        <authorList>
            <person name="Jaros S."/>
            <person name="Januszkiewicz K."/>
            <person name="Wedrychowicz H."/>
        </authorList>
    </citation>
    <scope>NUCLEOTIDE SEQUENCE [LARGE SCALE GENOMIC DNA]</scope>
    <source>
        <strain evidence="6 7">Y1</strain>
    </source>
</reference>
<dbReference type="PANTHER" id="PTHR43420">
    <property type="entry name" value="ACETYLTRANSFERASE"/>
    <property type="match status" value="1"/>
</dbReference>
<dbReference type="GO" id="GO:0008080">
    <property type="term" value="F:N-acetyltransferase activity"/>
    <property type="evidence" value="ECO:0007669"/>
    <property type="project" value="InterPro"/>
</dbReference>
<protein>
    <submittedName>
        <fullName evidence="6">Ribosomal-protein-alanine N-acetyltransferase</fullName>
    </submittedName>
</protein>
<dbReference type="InterPro" id="IPR050680">
    <property type="entry name" value="YpeA/RimI_acetyltransf"/>
</dbReference>
<dbReference type="OrthoDB" id="9794566at2"/>
<dbReference type="InterPro" id="IPR000182">
    <property type="entry name" value="GNAT_dom"/>
</dbReference>
<evidence type="ECO:0000256" key="3">
    <source>
        <dbReference type="ARBA" id="ARBA00022679"/>
    </source>
</evidence>
<dbReference type="NCBIfam" id="TIGR01575">
    <property type="entry name" value="rimI"/>
    <property type="match status" value="1"/>
</dbReference>
<dbReference type="EMBL" id="FRCT01000017">
    <property type="protein sequence ID" value="SHM83829.1"/>
    <property type="molecule type" value="Genomic_DNA"/>
</dbReference>